<evidence type="ECO:0000313" key="2">
    <source>
        <dbReference type="Proteomes" id="UP000287124"/>
    </source>
</evidence>
<protein>
    <recommendedName>
        <fullName evidence="3">Transcription factor domain-containing protein</fullName>
    </recommendedName>
</protein>
<dbReference type="CDD" id="cd12148">
    <property type="entry name" value="fungal_TF_MHR"/>
    <property type="match status" value="1"/>
</dbReference>
<proteinExistence type="predicted"/>
<evidence type="ECO:0008006" key="3">
    <source>
        <dbReference type="Google" id="ProtNLM"/>
    </source>
</evidence>
<dbReference type="PANTHER" id="PTHR47785">
    <property type="entry name" value="ZN(II)2CYS6 TRANSCRIPTION FACTOR (EUROFUNG)-RELATED-RELATED"/>
    <property type="match status" value="1"/>
</dbReference>
<reference evidence="1 2" key="1">
    <citation type="submission" date="2017-06" db="EMBL/GenBank/DDBJ databases">
        <title>Comparative genomic analysis of Ambrosia Fusariam Clade fungi.</title>
        <authorList>
            <person name="Stajich J.E."/>
            <person name="Carrillo J."/>
            <person name="Kijimoto T."/>
            <person name="Eskalen A."/>
            <person name="O'Donnell K."/>
            <person name="Kasson M."/>
        </authorList>
    </citation>
    <scope>NUCLEOTIDE SEQUENCE [LARGE SCALE GENOMIC DNA]</scope>
    <source>
        <strain evidence="1 2">UCR1854</strain>
    </source>
</reference>
<dbReference type="EMBL" id="MIKF01000071">
    <property type="protein sequence ID" value="RTE79602.1"/>
    <property type="molecule type" value="Genomic_DNA"/>
</dbReference>
<keyword evidence="2" id="KW-1185">Reference proteome</keyword>
<evidence type="ECO:0000313" key="1">
    <source>
        <dbReference type="EMBL" id="RTE79602.1"/>
    </source>
</evidence>
<organism evidence="1 2">
    <name type="scientific">Fusarium euwallaceae</name>
    <dbReference type="NCBI Taxonomy" id="1147111"/>
    <lineage>
        <taxon>Eukaryota</taxon>
        <taxon>Fungi</taxon>
        <taxon>Dikarya</taxon>
        <taxon>Ascomycota</taxon>
        <taxon>Pezizomycotina</taxon>
        <taxon>Sordariomycetes</taxon>
        <taxon>Hypocreomycetidae</taxon>
        <taxon>Hypocreales</taxon>
        <taxon>Nectriaceae</taxon>
        <taxon>Fusarium</taxon>
        <taxon>Fusarium solani species complex</taxon>
    </lineage>
</organism>
<sequence>MNLGRSAKRCQDFSSKDTQVQTLTRLSWVCFILESDILAEFNQPRSGIELLVDKLPFPNYGGPACPSHLYVLAEISARLLLNRIHHSLFFTDNLTIYTGDASLVRVCSELDHQLETWYNSLPEIIKPNLEGSPSGDKLASLLRLRYWSAKQVIFRAFVIHVTSIDDEVADQVPPSVLEMCQVCLNASRLFIMTAEFILEHRTPYTYSVAQCIVSQWELETFGAVDARSAEISQRQIFIALDKNVMTAQVPVDDLV</sequence>
<dbReference type="InterPro" id="IPR053181">
    <property type="entry name" value="EcdB-like_regulator"/>
</dbReference>
<dbReference type="AlphaFoldDB" id="A0A430LV53"/>
<accession>A0A430LV53</accession>
<comment type="caution">
    <text evidence="1">The sequence shown here is derived from an EMBL/GenBank/DDBJ whole genome shotgun (WGS) entry which is preliminary data.</text>
</comment>
<name>A0A430LV53_9HYPO</name>
<dbReference type="Proteomes" id="UP000287124">
    <property type="component" value="Unassembled WGS sequence"/>
</dbReference>
<gene>
    <name evidence="1" type="ORF">BHE90_005861</name>
</gene>